<gene>
    <name evidence="2" type="ORF">B0T16DRAFT_210057</name>
</gene>
<keyword evidence="3" id="KW-1185">Reference proteome</keyword>
<comment type="caution">
    <text evidence="2">The sequence shown here is derived from an EMBL/GenBank/DDBJ whole genome shotgun (WGS) entry which is preliminary data.</text>
</comment>
<keyword evidence="1" id="KW-0472">Membrane</keyword>
<name>A0AA39XXF9_9PEZI</name>
<dbReference type="Proteomes" id="UP001174936">
    <property type="component" value="Unassembled WGS sequence"/>
</dbReference>
<protein>
    <submittedName>
        <fullName evidence="2">Uncharacterized protein</fullName>
    </submittedName>
</protein>
<sequence>MYCLVPELCSPQPQAFRGYRITDVHIPPCLLLSCCCWFWFLLLLVLLLPPWLTVDRGPWAMLQAPEDAGPDCTPCIVNGRTGVVGALLLDKRGRGEATSGPATTQKTPDDPSAIWNAARRDKQQQSRASRAPKQCRGVRSRPALLVDGRIARGRAASGREARQMASRLACYHDVLPANQRRAIGFSGTTAKIARLQSRTHDKQAGFRIVWKANLLP</sequence>
<dbReference type="AlphaFoldDB" id="A0AA39XXF9"/>
<keyword evidence="1" id="KW-1133">Transmembrane helix</keyword>
<keyword evidence="1" id="KW-0812">Transmembrane</keyword>
<feature type="transmembrane region" description="Helical" evidence="1">
    <location>
        <begin position="30"/>
        <end position="52"/>
    </location>
</feature>
<evidence type="ECO:0000313" key="3">
    <source>
        <dbReference type="Proteomes" id="UP001174936"/>
    </source>
</evidence>
<evidence type="ECO:0000313" key="2">
    <source>
        <dbReference type="EMBL" id="KAK0641172.1"/>
    </source>
</evidence>
<accession>A0AA39XXF9</accession>
<dbReference type="EMBL" id="JAULSV010000006">
    <property type="protein sequence ID" value="KAK0641172.1"/>
    <property type="molecule type" value="Genomic_DNA"/>
</dbReference>
<evidence type="ECO:0000256" key="1">
    <source>
        <dbReference type="SAM" id="Phobius"/>
    </source>
</evidence>
<proteinExistence type="predicted"/>
<reference evidence="2" key="1">
    <citation type="submission" date="2023-06" db="EMBL/GenBank/DDBJ databases">
        <title>Genome-scale phylogeny and comparative genomics of the fungal order Sordariales.</title>
        <authorList>
            <consortium name="Lawrence Berkeley National Laboratory"/>
            <person name="Hensen N."/>
            <person name="Bonometti L."/>
            <person name="Westerberg I."/>
            <person name="Brannstrom I.O."/>
            <person name="Guillou S."/>
            <person name="Cros-Aarteil S."/>
            <person name="Calhoun S."/>
            <person name="Haridas S."/>
            <person name="Kuo A."/>
            <person name="Mondo S."/>
            <person name="Pangilinan J."/>
            <person name="Riley R."/>
            <person name="Labutti K."/>
            <person name="Andreopoulos B."/>
            <person name="Lipzen A."/>
            <person name="Chen C."/>
            <person name="Yanf M."/>
            <person name="Daum C."/>
            <person name="Ng V."/>
            <person name="Clum A."/>
            <person name="Steindorff A."/>
            <person name="Ohm R."/>
            <person name="Martin F."/>
            <person name="Silar P."/>
            <person name="Natvig D."/>
            <person name="Lalanne C."/>
            <person name="Gautier V."/>
            <person name="Ament-Velasquez S.L."/>
            <person name="Kruys A."/>
            <person name="Hutchinson M.I."/>
            <person name="Powell A.J."/>
            <person name="Barry K."/>
            <person name="Miller A.N."/>
            <person name="Grigoriev I.V."/>
            <person name="Debuchy R."/>
            <person name="Gladieux P."/>
            <person name="Thoren M.H."/>
            <person name="Johannesson H."/>
        </authorList>
    </citation>
    <scope>NUCLEOTIDE SEQUENCE</scope>
    <source>
        <strain evidence="2">SMH2532-1</strain>
    </source>
</reference>
<organism evidence="2 3">
    <name type="scientific">Cercophora newfieldiana</name>
    <dbReference type="NCBI Taxonomy" id="92897"/>
    <lineage>
        <taxon>Eukaryota</taxon>
        <taxon>Fungi</taxon>
        <taxon>Dikarya</taxon>
        <taxon>Ascomycota</taxon>
        <taxon>Pezizomycotina</taxon>
        <taxon>Sordariomycetes</taxon>
        <taxon>Sordariomycetidae</taxon>
        <taxon>Sordariales</taxon>
        <taxon>Lasiosphaeriaceae</taxon>
        <taxon>Cercophora</taxon>
    </lineage>
</organism>